<comment type="function">
    <text evidence="10">Acts as a component of the essential kinetochore-associated NDC80 complex, which is required for chromosome segregation and spindle checkpoint activity.</text>
</comment>
<dbReference type="Pfam" id="PF08286">
    <property type="entry name" value="Spc24"/>
    <property type="match status" value="1"/>
</dbReference>
<keyword evidence="13" id="KW-1185">Reference proteome</keyword>
<dbReference type="GO" id="GO:0051301">
    <property type="term" value="P:cell division"/>
    <property type="evidence" value="ECO:0007669"/>
    <property type="project" value="UniProtKB-UniRule"/>
</dbReference>
<evidence type="ECO:0000256" key="2">
    <source>
        <dbReference type="ARBA" id="ARBA00022454"/>
    </source>
</evidence>
<keyword evidence="5 10" id="KW-0995">Kinetochore</keyword>
<keyword evidence="2 10" id="KW-0158">Chromosome</keyword>
<dbReference type="EMBL" id="HG316456">
    <property type="protein sequence ID" value="CDF88982.1"/>
    <property type="molecule type" value="Genomic_DNA"/>
</dbReference>
<comment type="subunit">
    <text evidence="10">Component of the NDC80 complex.</text>
</comment>
<evidence type="ECO:0000256" key="11">
    <source>
        <dbReference type="SAM" id="Coils"/>
    </source>
</evidence>
<reference evidence="13" key="1">
    <citation type="journal article" date="2013" name="Genome Announc.">
        <title>Genome sequence of the food spoilage yeast Zygosaccharomyces bailii CLIB 213(T).</title>
        <authorList>
            <person name="Galeote V."/>
            <person name="Bigey F."/>
            <person name="Devillers H."/>
            <person name="Neuveglise C."/>
            <person name="Dequin S."/>
        </authorList>
    </citation>
    <scope>NUCLEOTIDE SEQUENCE [LARGE SCALE GENOMIC DNA]</scope>
    <source>
        <strain evidence="13">CLIB 213 / ATCC 58445 / CBS 680 / CCRC 21525 / NBRC 1098 / NCYC 1416 / NRRL Y-2227</strain>
    </source>
</reference>
<dbReference type="GO" id="GO:0005634">
    <property type="term" value="C:nucleus"/>
    <property type="evidence" value="ECO:0007669"/>
    <property type="project" value="UniProtKB-SubCell"/>
</dbReference>
<comment type="subcellular location">
    <subcellularLocation>
        <location evidence="10">Nucleus</location>
    </subcellularLocation>
    <subcellularLocation>
        <location evidence="10">Chromosome</location>
        <location evidence="10">Centromere</location>
        <location evidence="10">Kinetochore</location>
    </subcellularLocation>
</comment>
<evidence type="ECO:0000256" key="9">
    <source>
        <dbReference type="ARBA" id="ARBA00023328"/>
    </source>
</evidence>
<keyword evidence="4 10" id="KW-0498">Mitosis</keyword>
<dbReference type="InterPro" id="IPR038066">
    <property type="entry name" value="Spc24_Fungi_globular_sf"/>
</dbReference>
<gene>
    <name evidence="12" type="ORF">BN860_06414g</name>
</gene>
<dbReference type="GO" id="GO:0031262">
    <property type="term" value="C:Ndc80 complex"/>
    <property type="evidence" value="ECO:0007669"/>
    <property type="project" value="TreeGrafter"/>
</dbReference>
<evidence type="ECO:0000256" key="1">
    <source>
        <dbReference type="ARBA" id="ARBA00007804"/>
    </source>
</evidence>
<dbReference type="CDD" id="cd11565">
    <property type="entry name" value="RWD_Spc24"/>
    <property type="match status" value="1"/>
</dbReference>
<dbReference type="Proteomes" id="UP000019375">
    <property type="component" value="Unassembled WGS sequence"/>
</dbReference>
<keyword evidence="7 10" id="KW-0539">Nucleus</keyword>
<evidence type="ECO:0000256" key="7">
    <source>
        <dbReference type="ARBA" id="ARBA00023242"/>
    </source>
</evidence>
<dbReference type="PANTHER" id="PTHR22142:SF2">
    <property type="entry name" value="KINETOCHORE PROTEIN SPC24"/>
    <property type="match status" value="1"/>
</dbReference>
<dbReference type="OrthoDB" id="3344830at2759"/>
<name>A0A8J2T631_ZYGB2</name>
<protein>
    <recommendedName>
        <fullName evidence="10">Kinetochore protein Spc24</fullName>
    </recommendedName>
</protein>
<dbReference type="GO" id="GO:0008017">
    <property type="term" value="F:microtubule binding"/>
    <property type="evidence" value="ECO:0007669"/>
    <property type="project" value="TreeGrafter"/>
</dbReference>
<proteinExistence type="inferred from homology"/>
<keyword evidence="9 10" id="KW-0137">Centromere</keyword>
<evidence type="ECO:0000256" key="10">
    <source>
        <dbReference type="RuleBase" id="RU368011"/>
    </source>
</evidence>
<keyword evidence="3 10" id="KW-0132">Cell division</keyword>
<dbReference type="InterPro" id="IPR013252">
    <property type="entry name" value="Ndc80_Spc24"/>
</dbReference>
<evidence type="ECO:0000256" key="3">
    <source>
        <dbReference type="ARBA" id="ARBA00022618"/>
    </source>
</evidence>
<keyword evidence="6 11" id="KW-0175">Coiled coil</keyword>
<keyword evidence="8 10" id="KW-0131">Cell cycle</keyword>
<comment type="similarity">
    <text evidence="1 10">Belongs to the SPC24 family.</text>
</comment>
<dbReference type="SUPFAM" id="SSF143026">
    <property type="entry name" value="Kinetochore globular domain"/>
    <property type="match status" value="1"/>
</dbReference>
<evidence type="ECO:0000313" key="12">
    <source>
        <dbReference type="EMBL" id="CDF88982.1"/>
    </source>
</evidence>
<organism evidence="12 13">
    <name type="scientific">Zygosaccharomyces bailii (strain CLIB 213 / ATCC 58445 / CBS 680 / BCRC 21525 / NBRC 1098 / NCYC 1416 / NRRL Y-2227)</name>
    <dbReference type="NCBI Taxonomy" id="1333698"/>
    <lineage>
        <taxon>Eukaryota</taxon>
        <taxon>Fungi</taxon>
        <taxon>Dikarya</taxon>
        <taxon>Ascomycota</taxon>
        <taxon>Saccharomycotina</taxon>
        <taxon>Saccharomycetes</taxon>
        <taxon>Saccharomycetales</taxon>
        <taxon>Saccharomycetaceae</taxon>
        <taxon>Zygosaccharomyces</taxon>
    </lineage>
</organism>
<evidence type="ECO:0000256" key="5">
    <source>
        <dbReference type="ARBA" id="ARBA00022838"/>
    </source>
</evidence>
<dbReference type="PANTHER" id="PTHR22142">
    <property type="match status" value="1"/>
</dbReference>
<evidence type="ECO:0000256" key="6">
    <source>
        <dbReference type="ARBA" id="ARBA00023054"/>
    </source>
</evidence>
<feature type="coiled-coil region" evidence="11">
    <location>
        <begin position="45"/>
        <end position="89"/>
    </location>
</feature>
<dbReference type="AlphaFoldDB" id="A0A8J2T631"/>
<evidence type="ECO:0000313" key="13">
    <source>
        <dbReference type="Proteomes" id="UP000019375"/>
    </source>
</evidence>
<evidence type="ECO:0000256" key="4">
    <source>
        <dbReference type="ARBA" id="ARBA00022776"/>
    </source>
</evidence>
<sequence>MANNELLENPAELLREVRENFMIQQDVDSIANIDDKINQIHSKSLAKLKAKNIDVQSLHSQYEKERKLVDELSLESDKFRQESQELASQRQVVDYVKELDELEQSIVLMRGQLDEKIIQLVRDSRDQKKKEFPEESMILSDPIAKANILKLKLYRSMGVVVDEEKGQVLIKGNENEVNILPIDNDFSDFFKTKFIWEKISK</sequence>
<dbReference type="Gene3D" id="3.30.160.430">
    <property type="match status" value="1"/>
</dbReference>
<accession>A0A8J2T631</accession>
<evidence type="ECO:0000256" key="8">
    <source>
        <dbReference type="ARBA" id="ARBA00023306"/>
    </source>
</evidence>
<dbReference type="GO" id="GO:0007059">
    <property type="term" value="P:chromosome segregation"/>
    <property type="evidence" value="ECO:0007669"/>
    <property type="project" value="TreeGrafter"/>
</dbReference>